<dbReference type="InterPro" id="IPR053155">
    <property type="entry name" value="F-pilin_assembly_TraC"/>
</dbReference>
<dbReference type="InterPro" id="IPR043964">
    <property type="entry name" value="P-loop_TraG"/>
</dbReference>
<protein>
    <submittedName>
        <fullName evidence="3">TraG family conjugative transposon ATPase</fullName>
    </submittedName>
</protein>
<dbReference type="Proteomes" id="UP000812077">
    <property type="component" value="Unassembled WGS sequence"/>
</dbReference>
<dbReference type="PANTHER" id="PTHR38467">
    <property type="match status" value="1"/>
</dbReference>
<sequence length="980" mass="113198">MVSLVAIFCLCSILLGMALSVRLFGTGGKRAKIFSDIYYSIEDAGDFAVVYTKKGDFSAVIKMTNPVRKYSADIDGYYSYNTLFNNILQTLGTGFALHKQDVFVRRRFDMMKAAGKDTKYGFLTSAYLKFFSGRLYTDVTTYLVITQNNKKTGFSAFDEKVWRTFKTKVAKVMDQLHDGGIKASFLGVDECRDYADRFFAVNFRDEVFSMTDFKVDNESIRMGNRHCKIYSLLDVDDVGLPGSLRPYTDLHVNNTSMPVDLLSAIDSIPGADTVVYNQVIFIPNQKSELSRLDKVKNRHASLPSPGNQVSVEDIKKVQEIIAREGKQLVYSHYNMIVAAPATQDLQKITNHLENIFDRQGIHLSRRAYNQLELFVSSFPGNCFQLNKDYDRFLTLSEAALCLMYKESQVKGDESPLKCWYTDRQGVPLAVDTTGKEGKVKYTDNSNFFVLGPSGSGKSFFMNTVMRQYYEQDTDCVIVDTGDSYEGLCNIFEGTYISYSKERPISMNPFKVTEAEYNENFNEKKGFLRSLIFLIFKGNEAPTILEETIINQTIIEYYQEFFTPFEGYTEEERKTMRDLLLLVDKKNGEYEKYENELEKLYESEANLEEPDEEIEAELRRREDKRNRDRRLRTKLQNVIDDSAATEGEKESALTALQRLTPEVVEGKYLARINKRIDRMEQRRKKLRVKELSFNTYYEYVLERIPQIMREQNILFDIDNFAAILKPFYKGGEMEVTLNNDMDSSLFDEKFIVFEIDKVKDDPVLFPIIVLIIMDVFTQKMRIKKGRKCLVIEEAWKAIATPTMAEYIKYLYKTARKHWAMVGVVTQEIEDVTSSEIVKEAIINNSDVFMLLDQNKYKEKFDKIKTVLALTDIDCKKIFTINRLDNKADRSAFKEVYIKRGITGDVYGVEEPRECYMAYTTEKAEKEALKLYKRMLSTDYQHAIEAFCRDWERSGIKKSLEFSKKVLAEGKPLNLQKSLTSN</sequence>
<evidence type="ECO:0000313" key="4">
    <source>
        <dbReference type="Proteomes" id="UP000812077"/>
    </source>
</evidence>
<gene>
    <name evidence="3" type="ORF">KZO77_05075</name>
</gene>
<evidence type="ECO:0000313" key="3">
    <source>
        <dbReference type="EMBL" id="MBW4754415.1"/>
    </source>
</evidence>
<dbReference type="PANTHER" id="PTHR38467:SF1">
    <property type="entry name" value="CONJUGATIVE TRANSFER: ASSEMBLY"/>
    <property type="match status" value="1"/>
</dbReference>
<evidence type="ECO:0000256" key="1">
    <source>
        <dbReference type="SAM" id="Coils"/>
    </source>
</evidence>
<dbReference type="Pfam" id="PF19044">
    <property type="entry name" value="P-loop_TraG"/>
    <property type="match status" value="2"/>
</dbReference>
<comment type="caution">
    <text evidence="3">The sequence shown here is derived from an EMBL/GenBank/DDBJ whole genome shotgun (WGS) entry which is preliminary data.</text>
</comment>
<proteinExistence type="predicted"/>
<feature type="coiled-coil region" evidence="1">
    <location>
        <begin position="575"/>
        <end position="609"/>
    </location>
</feature>
<keyword evidence="4" id="KW-1185">Reference proteome</keyword>
<feature type="domain" description="TraG P-loop" evidence="2">
    <location>
        <begin position="421"/>
        <end position="560"/>
    </location>
</feature>
<evidence type="ECO:0000259" key="2">
    <source>
        <dbReference type="Pfam" id="PF19044"/>
    </source>
</evidence>
<keyword evidence="1" id="KW-0175">Coiled coil</keyword>
<feature type="domain" description="TraG P-loop" evidence="2">
    <location>
        <begin position="671"/>
        <end position="946"/>
    </location>
</feature>
<reference evidence="3 4" key="1">
    <citation type="submission" date="2021-07" db="EMBL/GenBank/DDBJ databases">
        <title>Genomic diversity and antimicrobial resistance of Prevotella spp. isolated from chronic lung disease airways.</title>
        <authorList>
            <person name="Webb K.A."/>
            <person name="Olagoke O.S."/>
            <person name="Baird T."/>
            <person name="Neill J."/>
            <person name="Pham A."/>
            <person name="Wells T.J."/>
            <person name="Ramsay K.A."/>
            <person name="Bell S.C."/>
            <person name="Sarovich D.S."/>
            <person name="Price E.P."/>
        </authorList>
    </citation>
    <scope>NUCLEOTIDE SEQUENCE [LARGE SCALE GENOMIC DNA]</scope>
    <source>
        <strain evidence="3 4">SCHI0027.S.6</strain>
    </source>
</reference>
<dbReference type="EMBL" id="JAHXCP010000005">
    <property type="protein sequence ID" value="MBW4754415.1"/>
    <property type="molecule type" value="Genomic_DNA"/>
</dbReference>
<dbReference type="RefSeq" id="WP_219433103.1">
    <property type="nucleotide sequence ID" value="NZ_JAHXCP010000005.1"/>
</dbReference>
<accession>A0ABS6Y738</accession>
<organism evidence="3 4">
    <name type="scientific">Prevotella melaninogenica</name>
    <dbReference type="NCBI Taxonomy" id="28132"/>
    <lineage>
        <taxon>Bacteria</taxon>
        <taxon>Pseudomonadati</taxon>
        <taxon>Bacteroidota</taxon>
        <taxon>Bacteroidia</taxon>
        <taxon>Bacteroidales</taxon>
        <taxon>Prevotellaceae</taxon>
        <taxon>Prevotella</taxon>
    </lineage>
</organism>
<name>A0ABS6Y738_9BACT</name>